<proteinExistence type="predicted"/>
<evidence type="ECO:0000256" key="1">
    <source>
        <dbReference type="SAM" id="Phobius"/>
    </source>
</evidence>
<accession>A0A8J8FH25</accession>
<organism evidence="2 3">
    <name type="scientific">Limnovirga soli</name>
    <dbReference type="NCBI Taxonomy" id="2656915"/>
    <lineage>
        <taxon>Bacteria</taxon>
        <taxon>Pseudomonadati</taxon>
        <taxon>Bacteroidota</taxon>
        <taxon>Chitinophagia</taxon>
        <taxon>Chitinophagales</taxon>
        <taxon>Chitinophagaceae</taxon>
        <taxon>Limnovirga</taxon>
    </lineage>
</organism>
<name>A0A8J8FH25_9BACT</name>
<feature type="transmembrane region" description="Helical" evidence="1">
    <location>
        <begin position="7"/>
        <end position="29"/>
    </location>
</feature>
<gene>
    <name evidence="2" type="ORF">GD597_18910</name>
</gene>
<sequence>MDQIFELLFSAMPFIHALAILAVLLKFILVIDKKGFSFVSIFVSFFRIYTHSDFVMTQQASRKKYMRRNNIINCYLYAWLFITIIMMLILQKPF</sequence>
<keyword evidence="1" id="KW-0472">Membrane</keyword>
<dbReference type="EMBL" id="WHPF01000016">
    <property type="protein sequence ID" value="NNV57550.1"/>
    <property type="molecule type" value="Genomic_DNA"/>
</dbReference>
<feature type="transmembrane region" description="Helical" evidence="1">
    <location>
        <begin position="71"/>
        <end position="90"/>
    </location>
</feature>
<comment type="caution">
    <text evidence="2">The sequence shown here is derived from an EMBL/GenBank/DDBJ whole genome shotgun (WGS) entry which is preliminary data.</text>
</comment>
<evidence type="ECO:0000313" key="2">
    <source>
        <dbReference type="EMBL" id="NNV57550.1"/>
    </source>
</evidence>
<feature type="transmembrane region" description="Helical" evidence="1">
    <location>
        <begin position="35"/>
        <end position="50"/>
    </location>
</feature>
<keyword evidence="1" id="KW-1133">Transmembrane helix</keyword>
<reference evidence="2" key="1">
    <citation type="submission" date="2019-10" db="EMBL/GenBank/DDBJ databases">
        <title>Draft genome sequence of Panacibacter sp. KCS-6.</title>
        <authorList>
            <person name="Yim K.J."/>
        </authorList>
    </citation>
    <scope>NUCLEOTIDE SEQUENCE</scope>
    <source>
        <strain evidence="2">KCS-6</strain>
    </source>
</reference>
<dbReference type="RefSeq" id="WP_171609497.1">
    <property type="nucleotide sequence ID" value="NZ_WHPF01000016.1"/>
</dbReference>
<dbReference type="Proteomes" id="UP000598971">
    <property type="component" value="Unassembled WGS sequence"/>
</dbReference>
<keyword evidence="1" id="KW-0812">Transmembrane</keyword>
<evidence type="ECO:0000313" key="3">
    <source>
        <dbReference type="Proteomes" id="UP000598971"/>
    </source>
</evidence>
<protein>
    <submittedName>
        <fullName evidence="2">Uncharacterized protein</fullName>
    </submittedName>
</protein>
<dbReference type="AlphaFoldDB" id="A0A8J8FH25"/>
<keyword evidence="3" id="KW-1185">Reference proteome</keyword>